<evidence type="ECO:0000313" key="5">
    <source>
        <dbReference type="Proteomes" id="UP000619293"/>
    </source>
</evidence>
<dbReference type="EMBL" id="BONG01000006">
    <property type="protein sequence ID" value="GIF87912.1"/>
    <property type="molecule type" value="Genomic_DNA"/>
</dbReference>
<dbReference type="PANTHER" id="PTHR35807:SF1">
    <property type="entry name" value="TRANSCRIPTIONAL REGULATOR REDD"/>
    <property type="match status" value="1"/>
</dbReference>
<dbReference type="SUPFAM" id="SSF48452">
    <property type="entry name" value="TPR-like"/>
    <property type="match status" value="1"/>
</dbReference>
<dbReference type="SMART" id="SM01043">
    <property type="entry name" value="BTAD"/>
    <property type="match status" value="1"/>
</dbReference>
<reference evidence="4 5" key="1">
    <citation type="submission" date="2021-01" db="EMBL/GenBank/DDBJ databases">
        <title>Whole genome shotgun sequence of Catellatospora chokoriensis NBRC 107358.</title>
        <authorList>
            <person name="Komaki H."/>
            <person name="Tamura T."/>
        </authorList>
    </citation>
    <scope>NUCLEOTIDE SEQUENCE [LARGE SCALE GENOMIC DNA]</scope>
    <source>
        <strain evidence="4 5">NBRC 107358</strain>
    </source>
</reference>
<dbReference type="GO" id="GO:0006355">
    <property type="term" value="P:regulation of DNA-templated transcription"/>
    <property type="evidence" value="ECO:0007669"/>
    <property type="project" value="TreeGrafter"/>
</dbReference>
<dbReference type="Gene3D" id="1.25.40.10">
    <property type="entry name" value="Tetratricopeptide repeat domain"/>
    <property type="match status" value="1"/>
</dbReference>
<dbReference type="PANTHER" id="PTHR35807">
    <property type="entry name" value="TRANSCRIPTIONAL REGULATOR REDD-RELATED"/>
    <property type="match status" value="1"/>
</dbReference>
<name>A0A8J3NP77_9ACTN</name>
<dbReference type="InterPro" id="IPR011990">
    <property type="entry name" value="TPR-like_helical_dom_sf"/>
</dbReference>
<protein>
    <recommendedName>
        <fullName evidence="3">Bacterial transcriptional activator domain-containing protein</fullName>
    </recommendedName>
</protein>
<dbReference type="InterPro" id="IPR005158">
    <property type="entry name" value="BTAD"/>
</dbReference>
<dbReference type="Pfam" id="PF03704">
    <property type="entry name" value="BTAD"/>
    <property type="match status" value="1"/>
</dbReference>
<dbReference type="Proteomes" id="UP000619293">
    <property type="component" value="Unassembled WGS sequence"/>
</dbReference>
<dbReference type="InterPro" id="IPR051677">
    <property type="entry name" value="AfsR-DnrI-RedD_regulator"/>
</dbReference>
<sequence>MSLPRAQDGSTPPAAHLALLGGFELTVQDEPVPVSGGSARLLAFVAMRCRAAVPRALVAQTLWPAAPERCAYANLRSALSRLPRASRDALDVHPDEIHLARHVSVDLHRARRTAYRALDPAVAVHDLGLDPETMKDLSTDLLPGWYDDWVLLEADNWRQLRLGALEAVAVGLIEVGRFAEAQVAALTAVRDDPLRETGHSILIRAHLAAGNRGEALRDLDRYERYLHNDLGLEPTPELRRLVAELMRAVTPR</sequence>
<dbReference type="AlphaFoldDB" id="A0A8J3NP77"/>
<feature type="domain" description="Bacterial transcriptional activator" evidence="3">
    <location>
        <begin position="105"/>
        <end position="246"/>
    </location>
</feature>
<keyword evidence="5" id="KW-1185">Reference proteome</keyword>
<accession>A0A8J3NP77</accession>
<evidence type="ECO:0000256" key="1">
    <source>
        <dbReference type="ARBA" id="ARBA00023015"/>
    </source>
</evidence>
<comment type="caution">
    <text evidence="4">The sequence shown here is derived from an EMBL/GenBank/DDBJ whole genome shotgun (WGS) entry which is preliminary data.</text>
</comment>
<keyword evidence="2" id="KW-0804">Transcription</keyword>
<organism evidence="4 5">
    <name type="scientific">Catellatospora chokoriensis</name>
    <dbReference type="NCBI Taxonomy" id="310353"/>
    <lineage>
        <taxon>Bacteria</taxon>
        <taxon>Bacillati</taxon>
        <taxon>Actinomycetota</taxon>
        <taxon>Actinomycetes</taxon>
        <taxon>Micromonosporales</taxon>
        <taxon>Micromonosporaceae</taxon>
        <taxon>Catellatospora</taxon>
    </lineage>
</organism>
<evidence type="ECO:0000313" key="4">
    <source>
        <dbReference type="EMBL" id="GIF87912.1"/>
    </source>
</evidence>
<dbReference type="GO" id="GO:0003677">
    <property type="term" value="F:DNA binding"/>
    <property type="evidence" value="ECO:0007669"/>
    <property type="project" value="TreeGrafter"/>
</dbReference>
<gene>
    <name evidence="4" type="ORF">Cch02nite_13560</name>
</gene>
<dbReference type="RefSeq" id="WP_191837749.1">
    <property type="nucleotide sequence ID" value="NZ_BAAALB010000010.1"/>
</dbReference>
<evidence type="ECO:0000259" key="3">
    <source>
        <dbReference type="SMART" id="SM01043"/>
    </source>
</evidence>
<proteinExistence type="predicted"/>
<keyword evidence="1" id="KW-0805">Transcription regulation</keyword>
<evidence type="ECO:0000256" key="2">
    <source>
        <dbReference type="ARBA" id="ARBA00023163"/>
    </source>
</evidence>